<dbReference type="PROSITE" id="PS50119">
    <property type="entry name" value="ZF_BBOX"/>
    <property type="match status" value="1"/>
</dbReference>
<dbReference type="CDD" id="cd19757">
    <property type="entry name" value="Bbox1"/>
    <property type="match status" value="1"/>
</dbReference>
<reference evidence="1" key="1">
    <citation type="journal article" date="2012" name="Nature">
        <title>The oyster genome reveals stress adaptation and complexity of shell formation.</title>
        <authorList>
            <person name="Zhang G."/>
            <person name="Fang X."/>
            <person name="Guo X."/>
            <person name="Li L."/>
            <person name="Luo R."/>
            <person name="Xu F."/>
            <person name="Yang P."/>
            <person name="Zhang L."/>
            <person name="Wang X."/>
            <person name="Qi H."/>
            <person name="Xiong Z."/>
            <person name="Que H."/>
            <person name="Xie Y."/>
            <person name="Holland P.W."/>
            <person name="Paps J."/>
            <person name="Zhu Y."/>
            <person name="Wu F."/>
            <person name="Chen Y."/>
            <person name="Wang J."/>
            <person name="Peng C."/>
            <person name="Meng J."/>
            <person name="Yang L."/>
            <person name="Liu J."/>
            <person name="Wen B."/>
            <person name="Zhang N."/>
            <person name="Huang Z."/>
            <person name="Zhu Q."/>
            <person name="Feng Y."/>
            <person name="Mount A."/>
            <person name="Hedgecock D."/>
            <person name="Xu Z."/>
            <person name="Liu Y."/>
            <person name="Domazet-Loso T."/>
            <person name="Du Y."/>
            <person name="Sun X."/>
            <person name="Zhang S."/>
            <person name="Liu B."/>
            <person name="Cheng P."/>
            <person name="Jiang X."/>
            <person name="Li J."/>
            <person name="Fan D."/>
            <person name="Wang W."/>
            <person name="Fu W."/>
            <person name="Wang T."/>
            <person name="Wang B."/>
            <person name="Zhang J."/>
            <person name="Peng Z."/>
            <person name="Li Y."/>
            <person name="Li N."/>
            <person name="Wang J."/>
            <person name="Chen M."/>
            <person name="He Y."/>
            <person name="Tan F."/>
            <person name="Song X."/>
            <person name="Zheng Q."/>
            <person name="Huang R."/>
            <person name="Yang H."/>
            <person name="Du X."/>
            <person name="Chen L."/>
            <person name="Yang M."/>
            <person name="Gaffney P.M."/>
            <person name="Wang S."/>
            <person name="Luo L."/>
            <person name="She Z."/>
            <person name="Ming Y."/>
            <person name="Huang W."/>
            <person name="Zhang S."/>
            <person name="Huang B."/>
            <person name="Zhang Y."/>
            <person name="Qu T."/>
            <person name="Ni P."/>
            <person name="Miao G."/>
            <person name="Wang J."/>
            <person name="Wang Q."/>
            <person name="Steinberg C.E."/>
            <person name="Wang H."/>
            <person name="Li N."/>
            <person name="Qian L."/>
            <person name="Zhang G."/>
            <person name="Li Y."/>
            <person name="Yang H."/>
            <person name="Liu X."/>
            <person name="Wang J."/>
            <person name="Yin Y."/>
            <person name="Wang J."/>
        </authorList>
    </citation>
    <scope>NUCLEOTIDE SEQUENCE [LARGE SCALE GENOMIC DNA]</scope>
    <source>
        <strain evidence="1">05x7-T-G4-1.051#20</strain>
    </source>
</reference>
<organism evidence="1">
    <name type="scientific">Magallana gigas</name>
    <name type="common">Pacific oyster</name>
    <name type="synonym">Crassostrea gigas</name>
    <dbReference type="NCBI Taxonomy" id="29159"/>
    <lineage>
        <taxon>Eukaryota</taxon>
        <taxon>Metazoa</taxon>
        <taxon>Spiralia</taxon>
        <taxon>Lophotrochozoa</taxon>
        <taxon>Mollusca</taxon>
        <taxon>Bivalvia</taxon>
        <taxon>Autobranchia</taxon>
        <taxon>Pteriomorphia</taxon>
        <taxon>Ostreida</taxon>
        <taxon>Ostreoidea</taxon>
        <taxon>Ostreidae</taxon>
        <taxon>Magallana</taxon>
    </lineage>
</organism>
<dbReference type="SUPFAM" id="SSF63825">
    <property type="entry name" value="YWTD domain"/>
    <property type="match status" value="1"/>
</dbReference>
<name>K1QJY8_MAGGI</name>
<gene>
    <name evidence="1" type="ORF">CGI_10014699</name>
</gene>
<accession>K1QJY8</accession>
<dbReference type="HOGENOM" id="CLU_007742_0_0_1"/>
<dbReference type="EMBL" id="JH818938">
    <property type="protein sequence ID" value="EKC34073.1"/>
    <property type="molecule type" value="Genomic_DNA"/>
</dbReference>
<dbReference type="Gene3D" id="2.120.10.30">
    <property type="entry name" value="TolB, C-terminal domain"/>
    <property type="match status" value="1"/>
</dbReference>
<dbReference type="InterPro" id="IPR000315">
    <property type="entry name" value="Znf_B-box"/>
</dbReference>
<proteinExistence type="predicted"/>
<sequence length="333" mass="37683">MALSKPVVPDTVQDESVIAQHYLVCGTEDCERNCQFYCNDCHQPMCEQCQAKHQKSPDTKNHEMVPYQQRKIQLPVEKCEDHPTKDVDMICEDCQVPDLVKEVNGYMSSTKLRNNPILFSLSNHRNIRPLAETIKPVPPVFTAGQCGKEDVTKLMDQLQKTEKNSYGSGFETVTLEGDLIYAERFEQVISKITLDNTTTELIKTGDWEPISVHSSRINGDILVGMVKDGKAKVTRYDKTGTEIQNIQWDNEGQELYSKPLYITENINSDICTSDFDKSAVVVVDKSGQHRFTYTDQGSEFLPYGIDTDILGHILVCDFNSNKVHLLDQDGKYA</sequence>
<dbReference type="GO" id="GO:0008270">
    <property type="term" value="F:zinc ion binding"/>
    <property type="evidence" value="ECO:0007669"/>
    <property type="project" value="InterPro"/>
</dbReference>
<evidence type="ECO:0000313" key="1">
    <source>
        <dbReference type="EMBL" id="EKC34073.1"/>
    </source>
</evidence>
<dbReference type="AlphaFoldDB" id="K1QJY8"/>
<dbReference type="Gene3D" id="3.30.160.60">
    <property type="entry name" value="Classic Zinc Finger"/>
    <property type="match status" value="1"/>
</dbReference>
<dbReference type="InterPro" id="IPR011042">
    <property type="entry name" value="6-blade_b-propeller_TolB-like"/>
</dbReference>
<dbReference type="InParanoid" id="K1QJY8"/>
<protein>
    <submittedName>
        <fullName evidence="1">Uncharacterized protein</fullName>
    </submittedName>
</protein>